<comment type="cofactor">
    <cofactor evidence="1">
        <name>Mg(2+)</name>
        <dbReference type="ChEBI" id="CHEBI:18420"/>
    </cofactor>
</comment>
<sequence>VVEHLDPKPLEDFPRLVLGEMKPEVFIVTTPDRRFNRIFDILANYQPDDIVAGVNYDMRHDDHRFEWTAKEFQSWATTQASLYGYTVLFDGVG</sequence>
<evidence type="ECO:0000256" key="4">
    <source>
        <dbReference type="ARBA" id="ARBA00022603"/>
    </source>
</evidence>
<evidence type="ECO:0000256" key="12">
    <source>
        <dbReference type="ARBA" id="ARBA00048418"/>
    </source>
</evidence>
<gene>
    <name evidence="13" type="ORF">EX30DRAFT_298374</name>
</gene>
<keyword evidence="10" id="KW-0943">RNA-mediated gene silencing</keyword>
<evidence type="ECO:0000256" key="7">
    <source>
        <dbReference type="ARBA" id="ARBA00022723"/>
    </source>
</evidence>
<evidence type="ECO:0000256" key="8">
    <source>
        <dbReference type="ARBA" id="ARBA00022842"/>
    </source>
</evidence>
<dbReference type="GO" id="GO:0003723">
    <property type="term" value="F:RNA binding"/>
    <property type="evidence" value="ECO:0007669"/>
    <property type="project" value="UniProtKB-KW"/>
</dbReference>
<feature type="non-terminal residue" evidence="13">
    <location>
        <position position="93"/>
    </location>
</feature>
<dbReference type="EC" id="2.1.1.386" evidence="11"/>
<comment type="catalytic activity">
    <reaction evidence="12">
        <text>small RNA 3'-end nucleotide + S-adenosyl-L-methionine = small RNA 3'-end 2'-O-methylnucleotide + S-adenosyl-L-homocysteine + H(+)</text>
        <dbReference type="Rhea" id="RHEA:37887"/>
        <dbReference type="Rhea" id="RHEA-COMP:10415"/>
        <dbReference type="Rhea" id="RHEA-COMP:10416"/>
        <dbReference type="ChEBI" id="CHEBI:15378"/>
        <dbReference type="ChEBI" id="CHEBI:57856"/>
        <dbReference type="ChEBI" id="CHEBI:59789"/>
        <dbReference type="ChEBI" id="CHEBI:74896"/>
        <dbReference type="ChEBI" id="CHEBI:74898"/>
        <dbReference type="EC" id="2.1.1.386"/>
    </reaction>
</comment>
<comment type="similarity">
    <text evidence="2">Belongs to the methyltransferase superfamily. HEN1 family.</text>
</comment>
<evidence type="ECO:0000256" key="10">
    <source>
        <dbReference type="ARBA" id="ARBA00023158"/>
    </source>
</evidence>
<dbReference type="GO" id="GO:0046872">
    <property type="term" value="F:metal ion binding"/>
    <property type="evidence" value="ECO:0007669"/>
    <property type="project" value="UniProtKB-KW"/>
</dbReference>
<dbReference type="GO" id="GO:0001510">
    <property type="term" value="P:RNA methylation"/>
    <property type="evidence" value="ECO:0007669"/>
    <property type="project" value="InterPro"/>
</dbReference>
<keyword evidence="9" id="KW-0694">RNA-binding</keyword>
<dbReference type="PANTHER" id="PTHR21404:SF3">
    <property type="entry name" value="SMALL RNA 2'-O-METHYLTRANSFERASE"/>
    <property type="match status" value="1"/>
</dbReference>
<evidence type="ECO:0000256" key="3">
    <source>
        <dbReference type="ARBA" id="ARBA00021330"/>
    </source>
</evidence>
<dbReference type="InParanoid" id="A0A4S2MPR0"/>
<evidence type="ECO:0000256" key="11">
    <source>
        <dbReference type="ARBA" id="ARBA00035025"/>
    </source>
</evidence>
<protein>
    <recommendedName>
        <fullName evidence="3">Small RNA 2'-O-methyltransferase</fullName>
        <ecNumber evidence="11">2.1.1.386</ecNumber>
    </recommendedName>
</protein>
<keyword evidence="4" id="KW-0489">Methyltransferase</keyword>
<dbReference type="Gene3D" id="3.40.50.150">
    <property type="entry name" value="Vaccinia Virus protein VP39"/>
    <property type="match status" value="1"/>
</dbReference>
<dbReference type="Proteomes" id="UP000298138">
    <property type="component" value="Unassembled WGS sequence"/>
</dbReference>
<evidence type="ECO:0000256" key="2">
    <source>
        <dbReference type="ARBA" id="ARBA00009026"/>
    </source>
</evidence>
<dbReference type="STRING" id="341454.A0A4S2MPR0"/>
<evidence type="ECO:0000313" key="13">
    <source>
        <dbReference type="EMBL" id="TGZ79055.1"/>
    </source>
</evidence>
<dbReference type="GO" id="GO:0090486">
    <property type="term" value="F:small RNA 2'-O-methyltransferase activity"/>
    <property type="evidence" value="ECO:0007669"/>
    <property type="project" value="UniProtKB-EC"/>
</dbReference>
<accession>A0A4S2MPR0</accession>
<dbReference type="AlphaFoldDB" id="A0A4S2MPR0"/>
<dbReference type="GO" id="GO:0005634">
    <property type="term" value="C:nucleus"/>
    <property type="evidence" value="ECO:0007669"/>
    <property type="project" value="TreeGrafter"/>
</dbReference>
<feature type="non-terminal residue" evidence="13">
    <location>
        <position position="1"/>
    </location>
</feature>
<organism evidence="13 14">
    <name type="scientific">Ascodesmis nigricans</name>
    <dbReference type="NCBI Taxonomy" id="341454"/>
    <lineage>
        <taxon>Eukaryota</taxon>
        <taxon>Fungi</taxon>
        <taxon>Dikarya</taxon>
        <taxon>Ascomycota</taxon>
        <taxon>Pezizomycotina</taxon>
        <taxon>Pezizomycetes</taxon>
        <taxon>Pezizales</taxon>
        <taxon>Ascodesmidaceae</taxon>
        <taxon>Ascodesmis</taxon>
    </lineage>
</organism>
<evidence type="ECO:0000256" key="9">
    <source>
        <dbReference type="ARBA" id="ARBA00022884"/>
    </source>
</evidence>
<dbReference type="GO" id="GO:0005737">
    <property type="term" value="C:cytoplasm"/>
    <property type="evidence" value="ECO:0007669"/>
    <property type="project" value="TreeGrafter"/>
</dbReference>
<evidence type="ECO:0000256" key="5">
    <source>
        <dbReference type="ARBA" id="ARBA00022679"/>
    </source>
</evidence>
<name>A0A4S2MPR0_9PEZI</name>
<keyword evidence="14" id="KW-1185">Reference proteome</keyword>
<dbReference type="GO" id="GO:0030422">
    <property type="term" value="P:siRNA processing"/>
    <property type="evidence" value="ECO:0007669"/>
    <property type="project" value="TreeGrafter"/>
</dbReference>
<proteinExistence type="inferred from homology"/>
<keyword evidence="8" id="KW-0460">Magnesium</keyword>
<dbReference type="PANTHER" id="PTHR21404">
    <property type="entry name" value="HEN1"/>
    <property type="match status" value="1"/>
</dbReference>
<dbReference type="OrthoDB" id="5430690at2759"/>
<dbReference type="EMBL" id="ML220135">
    <property type="protein sequence ID" value="TGZ79055.1"/>
    <property type="molecule type" value="Genomic_DNA"/>
</dbReference>
<dbReference type="InterPro" id="IPR029063">
    <property type="entry name" value="SAM-dependent_MTases_sf"/>
</dbReference>
<evidence type="ECO:0000256" key="1">
    <source>
        <dbReference type="ARBA" id="ARBA00001946"/>
    </source>
</evidence>
<reference evidence="13 14" key="1">
    <citation type="submission" date="2019-04" db="EMBL/GenBank/DDBJ databases">
        <title>Comparative genomics and transcriptomics to analyze fruiting body development in filamentous ascomycetes.</title>
        <authorList>
            <consortium name="DOE Joint Genome Institute"/>
            <person name="Lutkenhaus R."/>
            <person name="Traeger S."/>
            <person name="Breuer J."/>
            <person name="Kuo A."/>
            <person name="Lipzen A."/>
            <person name="Pangilinan J."/>
            <person name="Dilworth D."/>
            <person name="Sandor L."/>
            <person name="Poggeler S."/>
            <person name="Barry K."/>
            <person name="Grigoriev I.V."/>
            <person name="Nowrousian M."/>
        </authorList>
    </citation>
    <scope>NUCLEOTIDE SEQUENCE [LARGE SCALE GENOMIC DNA]</scope>
    <source>
        <strain evidence="13 14">CBS 389.68</strain>
    </source>
</reference>
<evidence type="ECO:0000256" key="6">
    <source>
        <dbReference type="ARBA" id="ARBA00022691"/>
    </source>
</evidence>
<evidence type="ECO:0000313" key="14">
    <source>
        <dbReference type="Proteomes" id="UP000298138"/>
    </source>
</evidence>
<dbReference type="InterPro" id="IPR026610">
    <property type="entry name" value="Hen1"/>
</dbReference>
<keyword evidence="5" id="KW-0808">Transferase</keyword>
<keyword evidence="6" id="KW-0949">S-adenosyl-L-methionine</keyword>
<keyword evidence="7" id="KW-0479">Metal-binding</keyword>